<dbReference type="RefSeq" id="WP_183626118.1">
    <property type="nucleotide sequence ID" value="NZ_JACIDX010000009.1"/>
</dbReference>
<dbReference type="GO" id="GO:0016787">
    <property type="term" value="F:hydrolase activity"/>
    <property type="evidence" value="ECO:0007669"/>
    <property type="project" value="UniProtKB-KW"/>
</dbReference>
<dbReference type="InterPro" id="IPR052701">
    <property type="entry name" value="GAG_Ulvan_Degrading_Sulfatases"/>
</dbReference>
<dbReference type="PROSITE" id="PS51318">
    <property type="entry name" value="TAT"/>
    <property type="match status" value="1"/>
</dbReference>
<dbReference type="InterPro" id="IPR006311">
    <property type="entry name" value="TAT_signal"/>
</dbReference>
<evidence type="ECO:0000256" key="2">
    <source>
        <dbReference type="ARBA" id="ARBA00022801"/>
    </source>
</evidence>
<keyword evidence="2" id="KW-0378">Hydrolase</keyword>
<dbReference type="InterPro" id="IPR000917">
    <property type="entry name" value="Sulfatase_N"/>
</dbReference>
<dbReference type="PANTHER" id="PTHR43751">
    <property type="entry name" value="SULFATASE"/>
    <property type="match status" value="1"/>
</dbReference>
<dbReference type="InterPro" id="IPR016024">
    <property type="entry name" value="ARM-type_fold"/>
</dbReference>
<proteinExistence type="inferred from homology"/>
<dbReference type="SUPFAM" id="SSF48371">
    <property type="entry name" value="ARM repeat"/>
    <property type="match status" value="1"/>
</dbReference>
<evidence type="ECO:0000256" key="1">
    <source>
        <dbReference type="ARBA" id="ARBA00008779"/>
    </source>
</evidence>
<dbReference type="InterPro" id="IPR017850">
    <property type="entry name" value="Alkaline_phosphatase_core_sf"/>
</dbReference>
<keyword evidence="3" id="KW-0732">Signal</keyword>
<reference evidence="5 6" key="1">
    <citation type="submission" date="2020-08" db="EMBL/GenBank/DDBJ databases">
        <title>Genomic Encyclopedia of Type Strains, Phase IV (KMG-IV): sequencing the most valuable type-strain genomes for metagenomic binning, comparative biology and taxonomic classification.</title>
        <authorList>
            <person name="Goeker M."/>
        </authorList>
    </citation>
    <scope>NUCLEOTIDE SEQUENCE [LARGE SCALE GENOMIC DNA]</scope>
    <source>
        <strain evidence="5 6">DSM 27057</strain>
    </source>
</reference>
<feature type="chain" id="PRO_5030625714" evidence="3">
    <location>
        <begin position="33"/>
        <end position="631"/>
    </location>
</feature>
<dbReference type="Gene3D" id="1.25.10.10">
    <property type="entry name" value="Leucine-rich Repeat Variant"/>
    <property type="match status" value="1"/>
</dbReference>
<dbReference type="EMBL" id="JACIDX010000009">
    <property type="protein sequence ID" value="MBB3955646.1"/>
    <property type="molecule type" value="Genomic_DNA"/>
</dbReference>
<dbReference type="Gene3D" id="3.40.720.10">
    <property type="entry name" value="Alkaline Phosphatase, subunit A"/>
    <property type="match status" value="1"/>
</dbReference>
<feature type="domain" description="Sulfatase N-terminal" evidence="4">
    <location>
        <begin position="162"/>
        <end position="309"/>
    </location>
</feature>
<dbReference type="AlphaFoldDB" id="A0A7W6G6T2"/>
<dbReference type="Proteomes" id="UP000548867">
    <property type="component" value="Unassembled WGS sequence"/>
</dbReference>
<organism evidence="5 6">
    <name type="scientific">Novosphingobium sediminicola</name>
    <dbReference type="NCBI Taxonomy" id="563162"/>
    <lineage>
        <taxon>Bacteria</taxon>
        <taxon>Pseudomonadati</taxon>
        <taxon>Pseudomonadota</taxon>
        <taxon>Alphaproteobacteria</taxon>
        <taxon>Sphingomonadales</taxon>
        <taxon>Sphingomonadaceae</taxon>
        <taxon>Novosphingobium</taxon>
    </lineage>
</organism>
<name>A0A7W6G6T2_9SPHN</name>
<dbReference type="SUPFAM" id="SSF53649">
    <property type="entry name" value="Alkaline phosphatase-like"/>
    <property type="match status" value="1"/>
</dbReference>
<feature type="signal peptide" evidence="3">
    <location>
        <begin position="1"/>
        <end position="32"/>
    </location>
</feature>
<sequence>MKQPNFNPHLNRRTVLGAAASLAATAAQGALARPSSGKCPNILWIVSEDNNPYVGAYGDKLAHTPTIDGLARKGALFRHIYSNAPVCAPSRFGILTGVYPESCAPANHMRANAHFPKEFQTYPELLRAAGYFCTNNTKTDYNCDVKPEAIWDVQGPQGHWRKNPGGKPFMAVFNYETTHESRLFQPTQGRVTPDMVAIPPFLPDTPAIRQDFASYYNLMEKMDGELAQRIAELEADGLAEDTIIFHYSDNGGVLPRSKRYCYEDGLACEMVVYAPPKWRHLLPVAPGRKVTSPVSFIDLAPTVLALAGVAQPAQMVGKPFLGPRAAPKTYAFGMRNRMDERYDFQRTVTDGRWRYIRNYMPHRPWGQHQAFEWLAKGYQDWESAHRAGTLNADQDRFFHTKPFEELYDLNSDPHELRNLAADPAARAQMERLSKALNTHMVAINDNGFIPEAMAGEGYFESRDRKTYPLTQVMEMARLAASGTGSEAQLVEGLNHPLPVMRYWAATGLLIGGQHGAKAALLTALAKDGADQVRVVVAEALIRMDEIDEPVRVLTVLAAQDKVWPVQLQALNALTYIGDHARPALPVVQQAAQSEQEYVRNAGRYLSAVLEGKYTPSMPIMDFERLIRRMKV</sequence>
<keyword evidence="6" id="KW-1185">Reference proteome</keyword>
<accession>A0A7W6G6T2</accession>
<protein>
    <submittedName>
        <fullName evidence="5">Arylsulfatase A-like enzyme</fullName>
    </submittedName>
</protein>
<feature type="domain" description="Sulfatase N-terminal" evidence="4">
    <location>
        <begin position="40"/>
        <end position="131"/>
    </location>
</feature>
<dbReference type="PROSITE" id="PS00523">
    <property type="entry name" value="SULFATASE_1"/>
    <property type="match status" value="1"/>
</dbReference>
<evidence type="ECO:0000259" key="4">
    <source>
        <dbReference type="Pfam" id="PF00884"/>
    </source>
</evidence>
<gene>
    <name evidence="5" type="ORF">GGR38_002602</name>
</gene>
<dbReference type="Pfam" id="PF00884">
    <property type="entry name" value="Sulfatase"/>
    <property type="match status" value="2"/>
</dbReference>
<dbReference type="CDD" id="cd16027">
    <property type="entry name" value="SGSH"/>
    <property type="match status" value="1"/>
</dbReference>
<dbReference type="PANTHER" id="PTHR43751:SF1">
    <property type="entry name" value="SULFATASE ATSG-RELATED"/>
    <property type="match status" value="1"/>
</dbReference>
<evidence type="ECO:0000313" key="6">
    <source>
        <dbReference type="Proteomes" id="UP000548867"/>
    </source>
</evidence>
<dbReference type="InterPro" id="IPR024607">
    <property type="entry name" value="Sulfatase_CS"/>
</dbReference>
<evidence type="ECO:0000256" key="3">
    <source>
        <dbReference type="SAM" id="SignalP"/>
    </source>
</evidence>
<comment type="caution">
    <text evidence="5">The sequence shown here is derived from an EMBL/GenBank/DDBJ whole genome shotgun (WGS) entry which is preliminary data.</text>
</comment>
<dbReference type="InterPro" id="IPR011989">
    <property type="entry name" value="ARM-like"/>
</dbReference>
<comment type="similarity">
    <text evidence="1">Belongs to the sulfatase family.</text>
</comment>
<evidence type="ECO:0000313" key="5">
    <source>
        <dbReference type="EMBL" id="MBB3955646.1"/>
    </source>
</evidence>